<accession>A0A451A1N0</accession>
<proteinExistence type="predicted"/>
<dbReference type="EMBL" id="CAADFV010000055">
    <property type="protein sequence ID" value="VFK59932.1"/>
    <property type="molecule type" value="Genomic_DNA"/>
</dbReference>
<protein>
    <submittedName>
        <fullName evidence="2">Uncharacterized protein</fullName>
    </submittedName>
</protein>
<name>A0A451A1N0_9GAMM</name>
<reference evidence="2" key="1">
    <citation type="submission" date="2019-02" db="EMBL/GenBank/DDBJ databases">
        <authorList>
            <person name="Gruber-Vodicka R. H."/>
            <person name="Seah K. B. B."/>
        </authorList>
    </citation>
    <scope>NUCLEOTIDE SEQUENCE</scope>
    <source>
        <strain evidence="2">BECK_BY2</strain>
        <strain evidence="1">BECK_BY3</strain>
    </source>
</reference>
<dbReference type="EMBL" id="CAADFY010000057">
    <property type="protein sequence ID" value="VFK54839.1"/>
    <property type="molecule type" value="Genomic_DNA"/>
</dbReference>
<evidence type="ECO:0000313" key="1">
    <source>
        <dbReference type="EMBL" id="VFK54839.1"/>
    </source>
</evidence>
<evidence type="ECO:0000313" key="2">
    <source>
        <dbReference type="EMBL" id="VFK59932.1"/>
    </source>
</evidence>
<dbReference type="AlphaFoldDB" id="A0A451A1N0"/>
<gene>
    <name evidence="2" type="ORF">BECKTUN1418E_GA0071001_10555</name>
    <name evidence="1" type="ORF">BECKTUN1418F_GA0071002_105713</name>
</gene>
<organism evidence="2">
    <name type="scientific">Candidatus Kentrum sp. TUN</name>
    <dbReference type="NCBI Taxonomy" id="2126343"/>
    <lineage>
        <taxon>Bacteria</taxon>
        <taxon>Pseudomonadati</taxon>
        <taxon>Pseudomonadota</taxon>
        <taxon>Gammaproteobacteria</taxon>
        <taxon>Candidatus Kentrum</taxon>
    </lineage>
</organism>
<sequence length="217" mass="23323">MRIGGLDGDDITHGFFTPPGFHGVAVAGEIEKQAILGFFAVASDECIEGAFEFGTGGVEEGLDMEAIGAQGLGDDLHVFHHPRQLGPAVCVVGNADHQGMAFLIEPGLLTAFVFDGDSGGTSILLAILLGIECGDPGYSQVKRQKTKLHEAFAQAIRHFTHRYVQLSCNIVSCSIVLGVPSSHRKSSVNFLVRAVFTTSVRSDQFFPGRWYSKTLLR</sequence>